<feature type="compositionally biased region" description="Basic and acidic residues" evidence="1">
    <location>
        <begin position="65"/>
        <end position="82"/>
    </location>
</feature>
<organism evidence="2 3">
    <name type="scientific">Aspergillus ellipticus CBS 707.79</name>
    <dbReference type="NCBI Taxonomy" id="1448320"/>
    <lineage>
        <taxon>Eukaryota</taxon>
        <taxon>Fungi</taxon>
        <taxon>Dikarya</taxon>
        <taxon>Ascomycota</taxon>
        <taxon>Pezizomycotina</taxon>
        <taxon>Eurotiomycetes</taxon>
        <taxon>Eurotiomycetidae</taxon>
        <taxon>Eurotiales</taxon>
        <taxon>Aspergillaceae</taxon>
        <taxon>Aspergillus</taxon>
        <taxon>Aspergillus subgen. Circumdati</taxon>
    </lineage>
</organism>
<evidence type="ECO:0000313" key="3">
    <source>
        <dbReference type="Proteomes" id="UP000247810"/>
    </source>
</evidence>
<dbReference type="EMBL" id="KZ825828">
    <property type="protein sequence ID" value="PYH97190.1"/>
    <property type="molecule type" value="Genomic_DNA"/>
</dbReference>
<keyword evidence="3" id="KW-1185">Reference proteome</keyword>
<dbReference type="AlphaFoldDB" id="A0A319DI22"/>
<evidence type="ECO:0000256" key="1">
    <source>
        <dbReference type="SAM" id="MobiDB-lite"/>
    </source>
</evidence>
<protein>
    <submittedName>
        <fullName evidence="2">Uncharacterized protein</fullName>
    </submittedName>
</protein>
<dbReference type="Proteomes" id="UP000247810">
    <property type="component" value="Unassembled WGS sequence"/>
</dbReference>
<gene>
    <name evidence="2" type="ORF">BO71DRAFT_396452</name>
</gene>
<feature type="compositionally biased region" description="Acidic residues" evidence="1">
    <location>
        <begin position="103"/>
        <end position="113"/>
    </location>
</feature>
<proteinExistence type="predicted"/>
<dbReference type="VEuPathDB" id="FungiDB:BO71DRAFT_396452"/>
<accession>A0A319DI22</accession>
<name>A0A319DI22_9EURO</name>
<feature type="compositionally biased region" description="Basic and acidic residues" evidence="1">
    <location>
        <begin position="202"/>
        <end position="212"/>
    </location>
</feature>
<sequence>MADPAKPTDSVPPGPGTPKKKPPKINRNAPSSSAADVAQTPEPPHDESAPAEGEQAPASEQPGSVKKEEEPEEKPEDKREEKQEEEPAPATPTPQRTMKQEDSEPEETQDEPEPQPVVKPARRAKKKPLPYRSREASSRELSGTRAVGRSRGSYDDALQRQDRRRRRDQQQQMVPRAQPGQLGDFMTFADQQQVAQPGAQGDQDKKEKEKDNTLSLRLDLNLEIEVQLKAHIHGDLTLSLLS</sequence>
<dbReference type="PANTHER" id="PTHR35587">
    <property type="entry name" value="EXPRESSED PROTEIN"/>
    <property type="match status" value="1"/>
</dbReference>
<feature type="region of interest" description="Disordered" evidence="1">
    <location>
        <begin position="1"/>
        <end position="213"/>
    </location>
</feature>
<feature type="compositionally biased region" description="Basic residues" evidence="1">
    <location>
        <begin position="120"/>
        <end position="129"/>
    </location>
</feature>
<dbReference type="OrthoDB" id="2873061at2759"/>
<feature type="compositionally biased region" description="Basic and acidic residues" evidence="1">
    <location>
        <begin position="152"/>
        <end position="161"/>
    </location>
</feature>
<dbReference type="PANTHER" id="PTHR35587:SF4">
    <property type="match status" value="1"/>
</dbReference>
<reference evidence="2 3" key="1">
    <citation type="submission" date="2018-02" db="EMBL/GenBank/DDBJ databases">
        <title>The genomes of Aspergillus section Nigri reveals drivers in fungal speciation.</title>
        <authorList>
            <consortium name="DOE Joint Genome Institute"/>
            <person name="Vesth T.C."/>
            <person name="Nybo J."/>
            <person name="Theobald S."/>
            <person name="Brandl J."/>
            <person name="Frisvad J.C."/>
            <person name="Nielsen K.F."/>
            <person name="Lyhne E.K."/>
            <person name="Kogle M.E."/>
            <person name="Kuo A."/>
            <person name="Riley R."/>
            <person name="Clum A."/>
            <person name="Nolan M."/>
            <person name="Lipzen A."/>
            <person name="Salamov A."/>
            <person name="Henrissat B."/>
            <person name="Wiebenga A."/>
            <person name="De vries R.P."/>
            <person name="Grigoriev I.V."/>
            <person name="Mortensen U.H."/>
            <person name="Andersen M.R."/>
            <person name="Baker S.E."/>
        </authorList>
    </citation>
    <scope>NUCLEOTIDE SEQUENCE [LARGE SCALE GENOMIC DNA]</scope>
    <source>
        <strain evidence="2 3">CBS 707.79</strain>
    </source>
</reference>
<evidence type="ECO:0000313" key="2">
    <source>
        <dbReference type="EMBL" id="PYH97190.1"/>
    </source>
</evidence>